<dbReference type="PANTHER" id="PTHR22602:SF0">
    <property type="entry name" value="TRANSFERASE CAF17, MITOCHONDRIAL-RELATED"/>
    <property type="match status" value="1"/>
</dbReference>
<dbReference type="PANTHER" id="PTHR22602">
    <property type="entry name" value="TRANSFERASE CAF17, MITOCHONDRIAL-RELATED"/>
    <property type="match status" value="1"/>
</dbReference>
<accession>A0A4Y3M455</accession>
<dbReference type="InterPro" id="IPR027266">
    <property type="entry name" value="TrmE/GcvT-like"/>
</dbReference>
<gene>
    <name evidence="3" type="ORF">GRO01_07230</name>
</gene>
<sequence>MVRQFSNMVVLLETVETAVSYMHGSLSHRAVLSFTGSDRTSFLQGLITNDVQDLTPATAVWSALLTPQGRWLSEFFLYEAPDRILMDCAADHANMLVKRLSRFRLRADVQIEKTDLRVITGADSHSVPPDALSSAPDPRCEGAGWRAIVSGTDQSGETPSAFLERRLLLGLPDVMDFESEQTLALEADMDLLHGVSWKKGCYMGQELTARTYYRGLVKRRLLPVVLSEGTFSDEGGVIVSGEREVGDIRSRNGNRALAMLRRDAWSASDLTCNGQPLSVAWPVWFPEEMRS</sequence>
<dbReference type="NCBIfam" id="TIGR03317">
    <property type="entry name" value="ygfZ_signature"/>
    <property type="match status" value="1"/>
</dbReference>
<keyword evidence="4" id="KW-1185">Reference proteome</keyword>
<dbReference type="GO" id="GO:0016226">
    <property type="term" value="P:iron-sulfur cluster assembly"/>
    <property type="evidence" value="ECO:0007669"/>
    <property type="project" value="TreeGrafter"/>
</dbReference>
<dbReference type="Proteomes" id="UP000320772">
    <property type="component" value="Unassembled WGS sequence"/>
</dbReference>
<evidence type="ECO:0000313" key="4">
    <source>
        <dbReference type="Proteomes" id="UP000320772"/>
    </source>
</evidence>
<protein>
    <submittedName>
        <fullName evidence="3">Glycine cleavage system protein T</fullName>
    </submittedName>
</protein>
<dbReference type="EMBL" id="BJLY01000001">
    <property type="protein sequence ID" value="GEB03147.1"/>
    <property type="molecule type" value="Genomic_DNA"/>
</dbReference>
<dbReference type="InterPro" id="IPR017703">
    <property type="entry name" value="YgfZ/GCV_T_CS"/>
</dbReference>
<dbReference type="AlphaFoldDB" id="A0A4Y3M455"/>
<dbReference type="InterPro" id="IPR045179">
    <property type="entry name" value="YgfZ/GcvT"/>
</dbReference>
<evidence type="ECO:0000313" key="3">
    <source>
        <dbReference type="EMBL" id="GEB03147.1"/>
    </source>
</evidence>
<dbReference type="InterPro" id="IPR057460">
    <property type="entry name" value="CAF17_C"/>
</dbReference>
<comment type="caution">
    <text evidence="3">The sequence shown here is derived from an EMBL/GenBank/DDBJ whole genome shotgun (WGS) entry which is preliminary data.</text>
</comment>
<evidence type="ECO:0000259" key="2">
    <source>
        <dbReference type="Pfam" id="PF25455"/>
    </source>
</evidence>
<reference evidence="3 4" key="1">
    <citation type="submission" date="2019-06" db="EMBL/GenBank/DDBJ databases">
        <title>Whole genome shotgun sequence of Gluconobacter roseus NBRC 3990.</title>
        <authorList>
            <person name="Hosoyama A."/>
            <person name="Uohara A."/>
            <person name="Ohji S."/>
            <person name="Ichikawa N."/>
        </authorList>
    </citation>
    <scope>NUCLEOTIDE SEQUENCE [LARGE SCALE GENOMIC DNA]</scope>
    <source>
        <strain evidence="3 4">NBRC 3990</strain>
    </source>
</reference>
<keyword evidence="1" id="KW-0809">Transit peptide</keyword>
<proteinExistence type="predicted"/>
<evidence type="ECO:0000256" key="1">
    <source>
        <dbReference type="ARBA" id="ARBA00022946"/>
    </source>
</evidence>
<organism evidence="3 4">
    <name type="scientific">Gluconobacter roseus NBRC 3990</name>
    <dbReference type="NCBI Taxonomy" id="1307950"/>
    <lineage>
        <taxon>Bacteria</taxon>
        <taxon>Pseudomonadati</taxon>
        <taxon>Pseudomonadota</taxon>
        <taxon>Alphaproteobacteria</taxon>
        <taxon>Acetobacterales</taxon>
        <taxon>Acetobacteraceae</taxon>
        <taxon>Gluconobacter</taxon>
    </lineage>
</organism>
<dbReference type="SUPFAM" id="SSF103025">
    <property type="entry name" value="Folate-binding domain"/>
    <property type="match status" value="1"/>
</dbReference>
<dbReference type="STRING" id="586239.AD943_06800"/>
<name>A0A4Y3M455_9PROT</name>
<dbReference type="Gene3D" id="3.30.1360.120">
    <property type="entry name" value="Probable tRNA modification gtpase trme, domain 1"/>
    <property type="match status" value="1"/>
</dbReference>
<dbReference type="Gene3D" id="2.40.30.160">
    <property type="match status" value="1"/>
</dbReference>
<feature type="domain" description="CAF17 C-terminal" evidence="2">
    <location>
        <begin position="218"/>
        <end position="286"/>
    </location>
</feature>
<dbReference type="Pfam" id="PF25455">
    <property type="entry name" value="Beta-barrel_CAF17_C"/>
    <property type="match status" value="1"/>
</dbReference>